<accession>A0A7Z7HSE8</accession>
<dbReference type="InterPro" id="IPR043129">
    <property type="entry name" value="ATPase_NBD"/>
</dbReference>
<gene>
    <name evidence="1" type="ORF">SDENCHOL_20902</name>
</gene>
<evidence type="ECO:0008006" key="3">
    <source>
        <dbReference type="Google" id="ProtNLM"/>
    </source>
</evidence>
<keyword evidence="2" id="KW-1185">Reference proteome</keyword>
<protein>
    <recommendedName>
        <fullName evidence="3">Agglutinin biogenesis protein MshI</fullName>
    </recommendedName>
</protein>
<proteinExistence type="predicted"/>
<reference evidence="1" key="1">
    <citation type="submission" date="2017-03" db="EMBL/GenBank/DDBJ databases">
        <authorList>
            <consortium name="AG Boll"/>
        </authorList>
    </citation>
    <scope>NUCLEOTIDE SEQUENCE [LARGE SCALE GENOMIC DNA]</scope>
    <source>
        <strain evidence="1">Chol</strain>
    </source>
</reference>
<dbReference type="RefSeq" id="WP_067170676.1">
    <property type="nucleotide sequence ID" value="NZ_LT837803.1"/>
</dbReference>
<evidence type="ECO:0000313" key="2">
    <source>
        <dbReference type="Proteomes" id="UP000242886"/>
    </source>
</evidence>
<evidence type="ECO:0000313" key="1">
    <source>
        <dbReference type="EMBL" id="SMB29887.1"/>
    </source>
</evidence>
<name>A0A7Z7HSE8_9PROT</name>
<dbReference type="AlphaFoldDB" id="A0A7Z7HSE8"/>
<dbReference type="Proteomes" id="UP000242886">
    <property type="component" value="Chromosome SDENCHOL"/>
</dbReference>
<organism evidence="1 2">
    <name type="scientific">Sterolibacterium denitrificans</name>
    <dbReference type="NCBI Taxonomy" id="157592"/>
    <lineage>
        <taxon>Bacteria</taxon>
        <taxon>Pseudomonadati</taxon>
        <taxon>Pseudomonadota</taxon>
        <taxon>Betaproteobacteria</taxon>
        <taxon>Nitrosomonadales</taxon>
        <taxon>Sterolibacteriaceae</taxon>
        <taxon>Sterolibacterium</taxon>
    </lineage>
</organism>
<sequence length="313" mass="35134">MASLGQRFLKTKLQDGRMAVSFDRESLAVAHVCRRPGQKPEVLMLRSEQRGAGDLFVLRGLARSHGLGQCHSTLLLNPDEYHLLQIELPAVPPDEMKEAVRWKIKDMVDFPVEGLTIDLAEVPDIAGRTGRVRQGLVAAAGDALIAEQMSLFDSAGVTLEVIDIPEMAIRNIAALFEETDRGLAVLVVDEERALLIFTFRDELYAVRQIEINRSKLEEAEGEWRQQLFDRIGLEMQRSLDNFERLHSHINVTRVMLAPLPTVPGLVDYLREYLSLPVSEMDLAEVLDFSLVPELSQPARQAQYLKTLGAALRE</sequence>
<dbReference type="EMBL" id="LT837803">
    <property type="protein sequence ID" value="SMB29887.1"/>
    <property type="molecule type" value="Genomic_DNA"/>
</dbReference>
<dbReference type="SUPFAM" id="SSF53067">
    <property type="entry name" value="Actin-like ATPase domain"/>
    <property type="match status" value="1"/>
</dbReference>